<evidence type="ECO:0000313" key="2">
    <source>
        <dbReference type="EMBL" id="TWH99314.1"/>
    </source>
</evidence>
<organism evidence="2 3">
    <name type="scientific">Bradyrhizobium daqingense</name>
    <dbReference type="NCBI Taxonomy" id="993502"/>
    <lineage>
        <taxon>Bacteria</taxon>
        <taxon>Pseudomonadati</taxon>
        <taxon>Pseudomonadota</taxon>
        <taxon>Alphaproteobacteria</taxon>
        <taxon>Hyphomicrobiales</taxon>
        <taxon>Nitrobacteraceae</taxon>
        <taxon>Bradyrhizobium</taxon>
    </lineage>
</organism>
<keyword evidence="3" id="KW-1185">Reference proteome</keyword>
<dbReference type="OrthoDB" id="8252227at2"/>
<evidence type="ECO:0000256" key="1">
    <source>
        <dbReference type="SAM" id="SignalP"/>
    </source>
</evidence>
<feature type="chain" id="PRO_5022014637" evidence="1">
    <location>
        <begin position="23"/>
        <end position="165"/>
    </location>
</feature>
<dbReference type="Proteomes" id="UP000317176">
    <property type="component" value="Unassembled WGS sequence"/>
</dbReference>
<sequence>MKRLLFTAGLLAGALSAGPSLAQQSKVGDWTIGKRTQDTHCNASRGYKDKEDENRDYVIVVTYSDKAIVIVMIYGGWEWDKTGEILRADVGTDDADIMKKAKWEVMDETTVRGIFEYDQSIMDRLSKAKRLTLDFEDDEDDSIEMQIPRAGEALAALKFCEENRK</sequence>
<accession>A0A562KVC6</accession>
<gene>
    <name evidence="2" type="ORF">IQ17_05464</name>
</gene>
<dbReference type="RefSeq" id="WP_145640213.1">
    <property type="nucleotide sequence ID" value="NZ_CP088014.1"/>
</dbReference>
<evidence type="ECO:0000313" key="3">
    <source>
        <dbReference type="Proteomes" id="UP000317176"/>
    </source>
</evidence>
<comment type="caution">
    <text evidence="2">The sequence shown here is derived from an EMBL/GenBank/DDBJ whole genome shotgun (WGS) entry which is preliminary data.</text>
</comment>
<reference evidence="2 3" key="1">
    <citation type="journal article" date="2015" name="Stand. Genomic Sci.">
        <title>Genomic Encyclopedia of Bacterial and Archaeal Type Strains, Phase III: the genomes of soil and plant-associated and newly described type strains.</title>
        <authorList>
            <person name="Whitman W.B."/>
            <person name="Woyke T."/>
            <person name="Klenk H.P."/>
            <person name="Zhou Y."/>
            <person name="Lilburn T.G."/>
            <person name="Beck B.J."/>
            <person name="De Vos P."/>
            <person name="Vandamme P."/>
            <person name="Eisen J.A."/>
            <person name="Garrity G."/>
            <person name="Hugenholtz P."/>
            <person name="Kyrpides N.C."/>
        </authorList>
    </citation>
    <scope>NUCLEOTIDE SEQUENCE [LARGE SCALE GENOMIC DNA]</scope>
    <source>
        <strain evidence="2 3">CGMCC 1.10947</strain>
    </source>
</reference>
<proteinExistence type="predicted"/>
<dbReference type="AlphaFoldDB" id="A0A562KVC6"/>
<feature type="signal peptide" evidence="1">
    <location>
        <begin position="1"/>
        <end position="22"/>
    </location>
</feature>
<protein>
    <submittedName>
        <fullName evidence="2">Uncharacterized protein</fullName>
    </submittedName>
</protein>
<name>A0A562KVC6_9BRAD</name>
<keyword evidence="1" id="KW-0732">Signal</keyword>
<dbReference type="EMBL" id="VLKL01000018">
    <property type="protein sequence ID" value="TWH99314.1"/>
    <property type="molecule type" value="Genomic_DNA"/>
</dbReference>